<dbReference type="Proteomes" id="UP000670092">
    <property type="component" value="Unassembled WGS sequence"/>
</dbReference>
<name>A0A8H7YTU6_AJECA</name>
<protein>
    <submittedName>
        <fullName evidence="1">Uncharacterized protein</fullName>
    </submittedName>
</protein>
<organism evidence="1 2">
    <name type="scientific">Ajellomyces capsulatus</name>
    <name type="common">Darling's disease fungus</name>
    <name type="synonym">Histoplasma capsulatum</name>
    <dbReference type="NCBI Taxonomy" id="5037"/>
    <lineage>
        <taxon>Eukaryota</taxon>
        <taxon>Fungi</taxon>
        <taxon>Dikarya</taxon>
        <taxon>Ascomycota</taxon>
        <taxon>Pezizomycotina</taxon>
        <taxon>Eurotiomycetes</taxon>
        <taxon>Eurotiomycetidae</taxon>
        <taxon>Onygenales</taxon>
        <taxon>Ajellomycetaceae</taxon>
        <taxon>Histoplasma</taxon>
    </lineage>
</organism>
<comment type="caution">
    <text evidence="1">The sequence shown here is derived from an EMBL/GenBank/DDBJ whole genome shotgun (WGS) entry which is preliminary data.</text>
</comment>
<dbReference type="EMBL" id="JAEVHI010000003">
    <property type="protein sequence ID" value="KAG5295529.1"/>
    <property type="molecule type" value="Genomic_DNA"/>
</dbReference>
<dbReference type="VEuPathDB" id="FungiDB:I7I52_05818"/>
<evidence type="ECO:0000313" key="1">
    <source>
        <dbReference type="EMBL" id="KAG5295529.1"/>
    </source>
</evidence>
<dbReference type="AlphaFoldDB" id="A0A8H7YTU6"/>
<proteinExistence type="predicted"/>
<gene>
    <name evidence="1" type="ORF">I7I52_05818</name>
</gene>
<accession>A0A8H7YTU6</accession>
<sequence length="64" mass="7455">MNYREAVPWSSSGTLKHWQCYFPASAMWNCLYQLELKSLIATVGFDKGNHFTRPDKVLYHLICS</sequence>
<reference evidence="1 2" key="1">
    <citation type="submission" date="2021-01" db="EMBL/GenBank/DDBJ databases">
        <title>Chromosome-level genome assembly of a human fungal pathogen reveals clustering of transcriptionally co-regulated genes.</title>
        <authorList>
            <person name="Voorhies M."/>
            <person name="Cohen S."/>
            <person name="Shea T.P."/>
            <person name="Petrus S."/>
            <person name="Munoz J.F."/>
            <person name="Poplawski S."/>
            <person name="Goldman W.E."/>
            <person name="Michael T."/>
            <person name="Cuomo C.A."/>
            <person name="Sil A."/>
            <person name="Beyhan S."/>
        </authorList>
    </citation>
    <scope>NUCLEOTIDE SEQUENCE [LARGE SCALE GENOMIC DNA]</scope>
    <source>
        <strain evidence="1 2">G184AR</strain>
    </source>
</reference>
<evidence type="ECO:0000313" key="2">
    <source>
        <dbReference type="Proteomes" id="UP000670092"/>
    </source>
</evidence>